<accession>A0A645CBP8</accession>
<comment type="caution">
    <text evidence="2">The sequence shown here is derived from an EMBL/GenBank/DDBJ whole genome shotgun (WGS) entry which is preliminary data.</text>
</comment>
<sequence>MPVETCRKARQGPSGQRCRRGDGERRAPADRVLLAVAPPADQQIGHHQHQRRPLRGRLVHRESQHEQRNGDDAAVLGFVCGRGVGVLLAGNPGVPRPAVHERVPGVVAGVVGFRPLLKAGRHRAFNGGVLCFNVVDQPCVQIIRSRRFRVKAKALEELFENVCYDRYLVLFGEHPDAEILGVILFLKLLTGQPQKR</sequence>
<reference evidence="2" key="1">
    <citation type="submission" date="2019-08" db="EMBL/GenBank/DDBJ databases">
        <authorList>
            <person name="Kucharzyk K."/>
            <person name="Murdoch R.W."/>
            <person name="Higgins S."/>
            <person name="Loffler F."/>
        </authorList>
    </citation>
    <scope>NUCLEOTIDE SEQUENCE</scope>
</reference>
<proteinExistence type="predicted"/>
<protein>
    <submittedName>
        <fullName evidence="2">Uncharacterized protein</fullName>
    </submittedName>
</protein>
<evidence type="ECO:0000313" key="2">
    <source>
        <dbReference type="EMBL" id="MPM74354.1"/>
    </source>
</evidence>
<gene>
    <name evidence="2" type="ORF">SDC9_121342</name>
</gene>
<evidence type="ECO:0000256" key="1">
    <source>
        <dbReference type="SAM" id="MobiDB-lite"/>
    </source>
</evidence>
<feature type="region of interest" description="Disordered" evidence="1">
    <location>
        <begin position="1"/>
        <end position="25"/>
    </location>
</feature>
<dbReference type="EMBL" id="VSSQ01025908">
    <property type="protein sequence ID" value="MPM74354.1"/>
    <property type="molecule type" value="Genomic_DNA"/>
</dbReference>
<organism evidence="2">
    <name type="scientific">bioreactor metagenome</name>
    <dbReference type="NCBI Taxonomy" id="1076179"/>
    <lineage>
        <taxon>unclassified sequences</taxon>
        <taxon>metagenomes</taxon>
        <taxon>ecological metagenomes</taxon>
    </lineage>
</organism>
<dbReference type="AlphaFoldDB" id="A0A645CBP8"/>
<name>A0A645CBP8_9ZZZZ</name>